<dbReference type="InterPro" id="IPR003961">
    <property type="entry name" value="FN3_dom"/>
</dbReference>
<dbReference type="InterPro" id="IPR055383">
    <property type="entry name" value="FN3-1_GpJ"/>
</dbReference>
<dbReference type="PROSITE" id="PS50853">
    <property type="entry name" value="FN3"/>
    <property type="match status" value="1"/>
</dbReference>
<dbReference type="Pfam" id="PF13550">
    <property type="entry name" value="Phage-tail_3"/>
    <property type="match status" value="1"/>
</dbReference>
<dbReference type="InterPro" id="IPR036116">
    <property type="entry name" value="FN3_sf"/>
</dbReference>
<dbReference type="PANTHER" id="PTHR36251:SF2">
    <property type="entry name" value="GIFSY-2 PROPHAGE HOST SPECIFICITY PROTEIN J, PHAGE LAMBDA"/>
    <property type="match status" value="1"/>
</dbReference>
<dbReference type="SUPFAM" id="SSF49265">
    <property type="entry name" value="Fibronectin type III"/>
    <property type="match status" value="1"/>
</dbReference>
<dbReference type="InterPro" id="IPR053171">
    <property type="entry name" value="Viral_Tip_Attach_Protein"/>
</dbReference>
<evidence type="ECO:0000313" key="3">
    <source>
        <dbReference type="Proteomes" id="UP001383096"/>
    </source>
</evidence>
<dbReference type="Pfam" id="PF12421">
    <property type="entry name" value="Ig_GpJ_C"/>
    <property type="match status" value="1"/>
</dbReference>
<reference evidence="2" key="1">
    <citation type="submission" date="2024-03" db="EMBL/GenBank/DDBJ databases">
        <title>Epithelial relay of microbial signals coordinates intestinal macrophage supported barrier repair.</title>
        <authorList>
            <person name="Tsai M.T."/>
        </authorList>
    </citation>
    <scope>NUCLEOTIDE SEQUENCE</scope>
    <source>
        <strain evidence="2">MS 21-1</strain>
    </source>
</reference>
<gene>
    <name evidence="2" type="ORF">V9Z47_16050</name>
</gene>
<name>A0AAX4L6V0_ECOLX</name>
<proteinExistence type="predicted"/>
<dbReference type="InterPro" id="IPR057587">
    <property type="entry name" value="GpJ_Ig_second"/>
</dbReference>
<dbReference type="AlphaFoldDB" id="A0AAX4L6V0"/>
<evidence type="ECO:0000313" key="2">
    <source>
        <dbReference type="EMBL" id="WWX69668.1"/>
    </source>
</evidence>
<dbReference type="Pfam" id="PF09327">
    <property type="entry name" value="Phage_Tail_Tip"/>
    <property type="match status" value="1"/>
</dbReference>
<feature type="domain" description="Fibronectin type-III" evidence="1">
    <location>
        <begin position="620"/>
        <end position="715"/>
    </location>
</feature>
<protein>
    <submittedName>
        <fullName evidence="2">Phage tail protein</fullName>
    </submittedName>
</protein>
<organism evidence="2 3">
    <name type="scientific">Escherichia coli</name>
    <dbReference type="NCBI Taxonomy" id="562"/>
    <lineage>
        <taxon>Bacteria</taxon>
        <taxon>Pseudomonadati</taxon>
        <taxon>Pseudomonadota</taxon>
        <taxon>Gammaproteobacteria</taxon>
        <taxon>Enterobacterales</taxon>
        <taxon>Enterobacteriaceae</taxon>
        <taxon>Escherichia</taxon>
    </lineage>
</organism>
<dbReference type="InterPro" id="IPR055385">
    <property type="entry name" value="GpJ_HDII-ins2"/>
</dbReference>
<dbReference type="RefSeq" id="WP_021529352.1">
    <property type="nucleotide sequence ID" value="NZ_CP070111.1"/>
</dbReference>
<dbReference type="Pfam" id="PF24489">
    <property type="entry name" value="Ig_J_second"/>
    <property type="match status" value="1"/>
</dbReference>
<sequence length="1232" mass="135551">MGKGSSKGHTPREAKDNLKSSQILSVIDAISEGPVEGPVDGLKSVLLNSTPVLDSEGNTNISGVTVVFRAGEQEQSPPEGFESSGSETVLGTEVKYDTPITRTITSANIDRLRFTFGVQALVETTSKGDRNPSEVRLLVQIQRNGGWVTEKDITIKGKTTSQYLASVVVDNLPPRPFNIRMRRMTPDSTTDQLQNKTLWSSYTEIIDVKQCYPNTALVGVQVDSEQFGSQQVSRNYHLRGRILQVPSNYNPQTRQYSGIWDGTFKPAYSNNMAWCLWDMLTHPRYGMGKRLGAADVDKWALYVIGQYCDQSVPDGFGGTEPRITCNAWLTTQRKAWDVLSDFCSAMRCMPVWNGQTLTFVQDRPSDKVWTYNRSNVVMPDDGAPFRYSFSALKDRHNAVEVNWIDPDNGWETTTELVEDTQAIARYGRNVTKMDAFGCTSRGQAHRAGLWLIKTELLETQTVDFSVGAEGLRHVPGDVIEICDDDYAGISTGGRVLAVNSQTRTLTLDREIMLSSSGTTLISLVDGSGNPVSVEVQSVTDGVKVKVSRIPDGVAEYSVWGLKLPTLRQRLFRCVSIRENDDGAYAITAVQHVPEKEAIVDNGAHFDGDQSGTVNGVTPPAVQHLTAEVTADSGEYQVLARWDTPKVVKGVSFLLRLTVTADDGSERLVSTARTAETTYRFRQLALGRYTLTVRAVNARGQQGDPASVSFRINAPAKPATIELTPGYFQITAVPRLAVYDPTVQFEFWFSEKRITNTAQVEKSARYLGTGSQWTVQGSRIKPGTDFWFYVRSVNLVGKSAFVEASGQPSNDGEGYLEIFRGLIDETLLGQALKERIDASALRTEVTQLEEDIRQRMDTDIAEVTRKIGEAENSLTQLVAKKNEDQTLAIAQVSQKVDRVSSEISQTVSQGQSENARQIAQVRQYVDKKGSEITSTTDKKLGDQAVTIQQIQRVQSDTRNELNAMYMLKVQKTKNGIPYVAGIGAGIEDVDGQTLSNILLQADRIAMITPENGNTTPLFVAQGNQLFMNDVFLKRLFAVSITSSGNPPTFSLTPDGRLTARNADISGAITANTGTLNNVTINENCVIRGKLSANQIEGDLVKTVGKAFPRDSRAPKRWPSGTITVRVYDDQPFNRQIVIPAVAFSGARHERENSDTYSSCRLIVKKNGAEIYNRTALDNTLVYSGVIDMPAGRGHMTLEFSVSAWWVNGWYPTASISDLLVVVMKKATAGITIS</sequence>
<accession>A0AAX4L6V0</accession>
<evidence type="ECO:0000259" key="1">
    <source>
        <dbReference type="PROSITE" id="PS50853"/>
    </source>
</evidence>
<dbReference type="InterPro" id="IPR021034">
    <property type="entry name" value="GpJ_C"/>
</dbReference>
<dbReference type="InterPro" id="IPR015406">
    <property type="entry name" value="GpJ_CSF"/>
</dbReference>
<dbReference type="InterPro" id="IPR032876">
    <property type="entry name" value="J_dom"/>
</dbReference>
<dbReference type="EMBL" id="CP146670">
    <property type="protein sequence ID" value="WWX69668.1"/>
    <property type="molecule type" value="Genomic_DNA"/>
</dbReference>
<dbReference type="PANTHER" id="PTHR36251">
    <property type="entry name" value="FELS-1 PROPHAGE HOST SPECIFICITY PROTEIN-RELATED"/>
    <property type="match status" value="1"/>
</dbReference>
<dbReference type="CDD" id="cd00063">
    <property type="entry name" value="FN3"/>
    <property type="match status" value="1"/>
</dbReference>
<dbReference type="Proteomes" id="UP001383096">
    <property type="component" value="Chromosome"/>
</dbReference>
<dbReference type="Pfam" id="PF24421">
    <property type="entry name" value="Ig_J"/>
    <property type="match status" value="1"/>
</dbReference>
<dbReference type="Pfam" id="PF24801">
    <property type="entry name" value="FNIII-A_GpJ"/>
    <property type="match status" value="1"/>
</dbReference>